<protein>
    <recommendedName>
        <fullName evidence="3">Actin-like ATPase domain-containing protein</fullName>
    </recommendedName>
</protein>
<proteinExistence type="predicted"/>
<gene>
    <name evidence="1" type="ORF">RRF57_004722</name>
</gene>
<dbReference type="CDD" id="cd10170">
    <property type="entry name" value="ASKHA_NBD_HSP70"/>
    <property type="match status" value="1"/>
</dbReference>
<dbReference type="EMBL" id="JAWHQM010000010">
    <property type="protein sequence ID" value="KAK5629007.1"/>
    <property type="molecule type" value="Genomic_DNA"/>
</dbReference>
<evidence type="ECO:0000313" key="2">
    <source>
        <dbReference type="Proteomes" id="UP001305414"/>
    </source>
</evidence>
<comment type="caution">
    <text evidence="1">The sequence shown here is derived from an EMBL/GenBank/DDBJ whole genome shotgun (WGS) entry which is preliminary data.</text>
</comment>
<accession>A0AAN7UI81</accession>
<dbReference type="AlphaFoldDB" id="A0AAN7UI81"/>
<dbReference type="PANTHER" id="PTHR14187:SF5">
    <property type="entry name" value="HEAT SHOCK 70 KDA PROTEIN 12A"/>
    <property type="match status" value="1"/>
</dbReference>
<organism evidence="1 2">
    <name type="scientific">Xylaria bambusicola</name>
    <dbReference type="NCBI Taxonomy" id="326684"/>
    <lineage>
        <taxon>Eukaryota</taxon>
        <taxon>Fungi</taxon>
        <taxon>Dikarya</taxon>
        <taxon>Ascomycota</taxon>
        <taxon>Pezizomycotina</taxon>
        <taxon>Sordariomycetes</taxon>
        <taxon>Xylariomycetidae</taxon>
        <taxon>Xylariales</taxon>
        <taxon>Xylariaceae</taxon>
        <taxon>Xylaria</taxon>
    </lineage>
</organism>
<name>A0AAN7UI81_9PEZI</name>
<evidence type="ECO:0000313" key="1">
    <source>
        <dbReference type="EMBL" id="KAK5629007.1"/>
    </source>
</evidence>
<reference evidence="1 2" key="1">
    <citation type="submission" date="2023-10" db="EMBL/GenBank/DDBJ databases">
        <title>Draft genome sequence of Xylaria bambusicola isolate GMP-LS, the root and basal stem rot pathogen of sugarcane in Indonesia.</title>
        <authorList>
            <person name="Selvaraj P."/>
            <person name="Muralishankar V."/>
            <person name="Muruganantham S."/>
            <person name="Sp S."/>
            <person name="Haryani S."/>
            <person name="Lau K.J.X."/>
            <person name="Naqvi N.I."/>
        </authorList>
    </citation>
    <scope>NUCLEOTIDE SEQUENCE [LARGE SCALE GENOMIC DNA]</scope>
    <source>
        <strain evidence="1">GMP-LS</strain>
    </source>
</reference>
<evidence type="ECO:0008006" key="3">
    <source>
        <dbReference type="Google" id="ProtNLM"/>
    </source>
</evidence>
<dbReference type="SUPFAM" id="SSF53067">
    <property type="entry name" value="Actin-like ATPase domain"/>
    <property type="match status" value="2"/>
</dbReference>
<dbReference type="PANTHER" id="PTHR14187">
    <property type="entry name" value="ALPHA KINASE/ELONGATION FACTOR 2 KINASE"/>
    <property type="match status" value="1"/>
</dbReference>
<keyword evidence="2" id="KW-1185">Reference proteome</keyword>
<sequence>MLRKPRNTGPEDTAGFMRKTSDVPNERWSMKGLIKRIKAKKKSNLDDRLVIGIDFGTTYSGVAWATVDDLEEGEINIISSWPGSRREDGKAPTELFYEYEKVMWGYEVPADADPVLWFKLLLLKEEDLDESLRQSDYYIRAKRKLTELEKTPTEIIADYLRALWKHTLDTIHKSRSKFVIGALAFHIVLTVPAIWKDYARTSMQEAVARAGMLDHRPAGPTTLSFVPEPEAAGLVTLCEHGDMLKTDDVYVICDAGGGTVVQSKSPIRQRSPSIDYSFLGGLCGGIFIDEQFERLCKQRLGRNWNNLSQSGIKALMKGEWEYVYKPSYTGRDVDREFPIGIPDEALKGSDMNDTKRKPHIKNGRIHFSKYTSSVLPFENIREVFMRAFLSIVALIDGQVKKAGEKGLSVKGIVLVGGLGASPYLYNHLKARYEGKGILILQAAGMRPRTAICRGAILKGFLDIPSTVGGASSHVSVVSTIARRNLGISSNNPFMAGIHDPSDRVWDGDEGIWRAKGQMQWYLRKLNRLKMVKAFRLKNPSVMSSIELSPRQKAFEENGSTFIDKILQCDDDIPPSRKTEKVSILCEISWNHGGEITFDSLDDFPGTKSNCLKILGYEIVMVPSGASTEFAIYYRKVKVASHNVHIRFSQ</sequence>
<dbReference type="InterPro" id="IPR043129">
    <property type="entry name" value="ATPase_NBD"/>
</dbReference>
<dbReference type="Proteomes" id="UP001305414">
    <property type="component" value="Unassembled WGS sequence"/>
</dbReference>
<dbReference type="Gene3D" id="3.30.420.40">
    <property type="match status" value="1"/>
</dbReference>